<dbReference type="RefSeq" id="WP_188783995.1">
    <property type="nucleotide sequence ID" value="NZ_BMNI01000004.1"/>
</dbReference>
<dbReference type="EMBL" id="BMNI01000004">
    <property type="protein sequence ID" value="GGO90227.1"/>
    <property type="molecule type" value="Genomic_DNA"/>
</dbReference>
<evidence type="ECO:0000256" key="1">
    <source>
        <dbReference type="ARBA" id="ARBA00004651"/>
    </source>
</evidence>
<gene>
    <name evidence="7" type="ORF">GCM10011584_21550</name>
</gene>
<keyword evidence="3 6" id="KW-0812">Transmembrane</keyword>
<comment type="subcellular location">
    <subcellularLocation>
        <location evidence="1">Cell membrane</location>
        <topology evidence="1">Multi-pass membrane protein</topology>
    </subcellularLocation>
</comment>
<accession>A0ABQ2NAR4</accession>
<feature type="transmembrane region" description="Helical" evidence="6">
    <location>
        <begin position="62"/>
        <end position="81"/>
    </location>
</feature>
<sequence>MINGLLWLLGFQLAGEVVVRSLDLTVPGPVMGMVLLFVVLQLRRPPASANLFRAADGLLKHLQLLFIPAGVGVVTLLHVVGEQPVPIVGALLVSWLAGIVTVGWLTTLLLGRSSGSSGASVGGAR</sequence>
<evidence type="ECO:0000256" key="5">
    <source>
        <dbReference type="ARBA" id="ARBA00023136"/>
    </source>
</evidence>
<keyword evidence="4 6" id="KW-1133">Transmembrane helix</keyword>
<organism evidence="7 8">
    <name type="scientific">Nocardioides phosphati</name>
    <dbReference type="NCBI Taxonomy" id="1867775"/>
    <lineage>
        <taxon>Bacteria</taxon>
        <taxon>Bacillati</taxon>
        <taxon>Actinomycetota</taxon>
        <taxon>Actinomycetes</taxon>
        <taxon>Propionibacteriales</taxon>
        <taxon>Nocardioidaceae</taxon>
        <taxon>Nocardioides</taxon>
    </lineage>
</organism>
<dbReference type="PANTHER" id="PTHR33931:SF2">
    <property type="entry name" value="HOLIN-LIKE PROTEIN CIDA"/>
    <property type="match status" value="1"/>
</dbReference>
<dbReference type="InterPro" id="IPR005538">
    <property type="entry name" value="LrgA/CidA"/>
</dbReference>
<evidence type="ECO:0008006" key="9">
    <source>
        <dbReference type="Google" id="ProtNLM"/>
    </source>
</evidence>
<comment type="caution">
    <text evidence="7">The sequence shown here is derived from an EMBL/GenBank/DDBJ whole genome shotgun (WGS) entry which is preliminary data.</text>
</comment>
<dbReference type="Proteomes" id="UP000655410">
    <property type="component" value="Unassembled WGS sequence"/>
</dbReference>
<keyword evidence="5 6" id="KW-0472">Membrane</keyword>
<evidence type="ECO:0000256" key="4">
    <source>
        <dbReference type="ARBA" id="ARBA00022989"/>
    </source>
</evidence>
<evidence type="ECO:0000313" key="7">
    <source>
        <dbReference type="EMBL" id="GGO90227.1"/>
    </source>
</evidence>
<keyword evidence="8" id="KW-1185">Reference proteome</keyword>
<protein>
    <recommendedName>
        <fullName evidence="9">CidA/LrgA family protein</fullName>
    </recommendedName>
</protein>
<keyword evidence="2" id="KW-1003">Cell membrane</keyword>
<dbReference type="PANTHER" id="PTHR33931">
    <property type="entry name" value="HOLIN-LIKE PROTEIN CIDA-RELATED"/>
    <property type="match status" value="1"/>
</dbReference>
<evidence type="ECO:0000313" key="8">
    <source>
        <dbReference type="Proteomes" id="UP000655410"/>
    </source>
</evidence>
<proteinExistence type="predicted"/>
<evidence type="ECO:0000256" key="2">
    <source>
        <dbReference type="ARBA" id="ARBA00022475"/>
    </source>
</evidence>
<feature type="transmembrane region" description="Helical" evidence="6">
    <location>
        <begin position="87"/>
        <end position="110"/>
    </location>
</feature>
<evidence type="ECO:0000256" key="6">
    <source>
        <dbReference type="SAM" id="Phobius"/>
    </source>
</evidence>
<evidence type="ECO:0000256" key="3">
    <source>
        <dbReference type="ARBA" id="ARBA00022692"/>
    </source>
</evidence>
<reference evidence="8" key="1">
    <citation type="journal article" date="2019" name="Int. J. Syst. Evol. Microbiol.">
        <title>The Global Catalogue of Microorganisms (GCM) 10K type strain sequencing project: providing services to taxonomists for standard genome sequencing and annotation.</title>
        <authorList>
            <consortium name="The Broad Institute Genomics Platform"/>
            <consortium name="The Broad Institute Genome Sequencing Center for Infectious Disease"/>
            <person name="Wu L."/>
            <person name="Ma J."/>
        </authorList>
    </citation>
    <scope>NUCLEOTIDE SEQUENCE [LARGE SCALE GENOMIC DNA]</scope>
    <source>
        <strain evidence="8">CGMCC 4.7371</strain>
    </source>
</reference>
<name>A0ABQ2NAR4_9ACTN</name>
<dbReference type="Pfam" id="PF03788">
    <property type="entry name" value="LrgA"/>
    <property type="match status" value="1"/>
</dbReference>